<sequence>MPKGIIRVQEGATVAPEIIDALKTKFPDYELESYSLKPNYQQSYAKRIDILHQAFDFLVDAYPSYPLNKETLTAYAQQCRALYKGTSTPIDELQNELEHFTSKIIDVIAAGWNRSGAEAAELLNEAEQYVLMSQGRTDLATLTPMKLGKGIEYVLQLDESLPPHYEQIVNELTQIKAENYPKTPFWFRELAKPKAHFMQAYFCNFNAESINVSDDLALFLAAWKDIKSKALKISNDLNSIANCSTLPAWFDKLPLHHQEMMRVLAAEKSVDEVDEKLMQFKEMLSRQNFKNNLEQISKIPQWYWVLSEHQQYFLEKVLRSKSMVEEAVSFVCSRHRTLPMPANFARHSLYSLTATGEFCQLYSPIMRSSHIATREGIRKNWPLAVQRRHVLANLLKVVEDAKPEQVILFQTLVSPIGSDYIPLLSSIIPDFQLNQMARSIISNGTPAPPILQTNHPLNKAKLVLYTTEADPDVVAFLEAVEPYVSKVPGLDKLLENYKNVLKSGYGTATYLEYLCGLGRELFISSQEQLIISAINGYSYGSCVSGKDRKAKSIINTDAMYLYALTYNDWPLFEDTLTNRANFVTLAADLYLSRHQHEHAGQNAPGSEGLKTPYEYFPADITAEINRRLGYNALKCDDILASNNEAREISQGSAKTDDLLSPADSLLCQLVVEQLGEERCRELYDALYLAFNDMTQFIAKESQGSWSLPFFHPSGIPTGIQQIKDLMMNPDSGINSATRLCGIFEIIMRRPEQDVSRSMATLTVYKLRQLLKPSQQPESSFDALFQQSVAECNGLFNASKKEYLGASRAFVSQ</sequence>
<evidence type="ECO:0000259" key="2">
    <source>
        <dbReference type="Pfam" id="PF18365"/>
    </source>
</evidence>
<feature type="domain" description="Phosphoinositide phosphatase C-terminal" evidence="2">
    <location>
        <begin position="673"/>
        <end position="799"/>
    </location>
</feature>
<dbReference type="eggNOG" id="ENOG5033M7N">
    <property type="taxonomic scope" value="Bacteria"/>
</dbReference>
<name>G9ELQ2_9GAMM</name>
<dbReference type="Pfam" id="PF18363">
    <property type="entry name" value="PI_PP_I"/>
    <property type="match status" value="1"/>
</dbReference>
<dbReference type="InterPro" id="IPR040769">
    <property type="entry name" value="PI_PP_I"/>
</dbReference>
<dbReference type="Gene3D" id="1.10.520.60">
    <property type="match status" value="1"/>
</dbReference>
<reference evidence="3 4" key="1">
    <citation type="journal article" date="2011" name="BMC Genomics">
        <title>Insight into cross-talk between intra-amoebal pathogens.</title>
        <authorList>
            <person name="Gimenez G."/>
            <person name="Bertelli C."/>
            <person name="Moliner C."/>
            <person name="Robert C."/>
            <person name="Raoult D."/>
            <person name="Fournier P.E."/>
            <person name="Greub G."/>
        </authorList>
    </citation>
    <scope>NUCLEOTIDE SEQUENCE [LARGE SCALE GENOMIC DNA]</scope>
    <source>
        <strain evidence="3 4">LLAP12</strain>
    </source>
</reference>
<dbReference type="HOGENOM" id="CLU_347436_0_0_6"/>
<accession>G9ELQ2</accession>
<dbReference type="AlphaFoldDB" id="G9ELQ2"/>
<protein>
    <submittedName>
        <fullName evidence="3">Uncharacterized protein</fullName>
    </submittedName>
</protein>
<evidence type="ECO:0000313" key="3">
    <source>
        <dbReference type="EMBL" id="EHL31887.1"/>
    </source>
</evidence>
<gene>
    <name evidence="3" type="ORF">LDG_6053</name>
</gene>
<dbReference type="Pfam" id="PF18365">
    <property type="entry name" value="PI_PP_C"/>
    <property type="match status" value="1"/>
</dbReference>
<dbReference type="InParanoid" id="G9ELQ2"/>
<organism evidence="3 4">
    <name type="scientific">Legionella drancourtii LLAP12</name>
    <dbReference type="NCBI Taxonomy" id="658187"/>
    <lineage>
        <taxon>Bacteria</taxon>
        <taxon>Pseudomonadati</taxon>
        <taxon>Pseudomonadota</taxon>
        <taxon>Gammaproteobacteria</taxon>
        <taxon>Legionellales</taxon>
        <taxon>Legionellaceae</taxon>
        <taxon>Legionella</taxon>
    </lineage>
</organism>
<keyword evidence="4" id="KW-1185">Reference proteome</keyword>
<feature type="domain" description="Phosphoinositide phosphatase insertion" evidence="1">
    <location>
        <begin position="183"/>
        <end position="277"/>
    </location>
</feature>
<dbReference type="STRING" id="658187.LDG_6053"/>
<dbReference type="Proteomes" id="UP000002770">
    <property type="component" value="Unassembled WGS sequence"/>
</dbReference>
<proteinExistence type="predicted"/>
<dbReference type="Gene3D" id="1.20.120.1720">
    <property type="match status" value="1"/>
</dbReference>
<evidence type="ECO:0000259" key="1">
    <source>
        <dbReference type="Pfam" id="PF18363"/>
    </source>
</evidence>
<evidence type="ECO:0000313" key="4">
    <source>
        <dbReference type="Proteomes" id="UP000002770"/>
    </source>
</evidence>
<dbReference type="InterPro" id="IPR041034">
    <property type="entry name" value="PI_PP_C"/>
</dbReference>
<dbReference type="EMBL" id="JH413808">
    <property type="protein sequence ID" value="EHL31887.1"/>
    <property type="molecule type" value="Genomic_DNA"/>
</dbReference>
<dbReference type="OrthoDB" id="5650789at2"/>
<dbReference type="RefSeq" id="WP_006869998.1">
    <property type="nucleotide sequence ID" value="NZ_JH413808.1"/>
</dbReference>